<evidence type="ECO:0000313" key="2">
    <source>
        <dbReference type="EMBL" id="KFA70006.1"/>
    </source>
</evidence>
<name>A0A084R1C1_STAC4</name>
<sequence length="158" mass="16929">MKIKEVEQSLALGVAQTFMPDVPAIQGGSRGSVGGTHPESPPDSHDAGTGESSSHGSGATAQLLNPRPHLSSDHVCTWRNHYLELKPQVDQLTSELSLRKKVFTLPGRVDVGVGDALAQHTCEEHGIEGLTIVMHMKGRSDIIINTDLTRENSTCGQE</sequence>
<feature type="region of interest" description="Disordered" evidence="1">
    <location>
        <begin position="21"/>
        <end position="70"/>
    </location>
</feature>
<protein>
    <submittedName>
        <fullName evidence="2">Uncharacterized protein</fullName>
    </submittedName>
</protein>
<accession>A0A084R1C1</accession>
<dbReference type="STRING" id="1283841.A0A084R1C1"/>
<reference evidence="2 3" key="1">
    <citation type="journal article" date="2014" name="BMC Genomics">
        <title>Comparative genome sequencing reveals chemotype-specific gene clusters in the toxigenic black mold Stachybotrys.</title>
        <authorList>
            <person name="Semeiks J."/>
            <person name="Borek D."/>
            <person name="Otwinowski Z."/>
            <person name="Grishin N.V."/>
        </authorList>
    </citation>
    <scope>NUCLEOTIDE SEQUENCE [LARGE SCALE GENOMIC DNA]</scope>
    <source>
        <strain evidence="2 3">IBT 40285</strain>
    </source>
</reference>
<dbReference type="Proteomes" id="UP000028524">
    <property type="component" value="Unassembled WGS sequence"/>
</dbReference>
<gene>
    <name evidence="2" type="ORF">S40285_02029</name>
</gene>
<keyword evidence="3" id="KW-1185">Reference proteome</keyword>
<organism evidence="2 3">
    <name type="scientific">Stachybotrys chlorohalonatus (strain IBT 40285)</name>
    <dbReference type="NCBI Taxonomy" id="1283841"/>
    <lineage>
        <taxon>Eukaryota</taxon>
        <taxon>Fungi</taxon>
        <taxon>Dikarya</taxon>
        <taxon>Ascomycota</taxon>
        <taxon>Pezizomycotina</taxon>
        <taxon>Sordariomycetes</taxon>
        <taxon>Hypocreomycetidae</taxon>
        <taxon>Hypocreales</taxon>
        <taxon>Stachybotryaceae</taxon>
        <taxon>Stachybotrys</taxon>
    </lineage>
</organism>
<dbReference type="HOGENOM" id="CLU_1670536_0_0_1"/>
<dbReference type="AlphaFoldDB" id="A0A084R1C1"/>
<dbReference type="InParanoid" id="A0A084R1C1"/>
<evidence type="ECO:0000256" key="1">
    <source>
        <dbReference type="SAM" id="MobiDB-lite"/>
    </source>
</evidence>
<dbReference type="OrthoDB" id="270171at2759"/>
<proteinExistence type="predicted"/>
<dbReference type="EMBL" id="KL659312">
    <property type="protein sequence ID" value="KFA70006.1"/>
    <property type="molecule type" value="Genomic_DNA"/>
</dbReference>
<feature type="compositionally biased region" description="Polar residues" evidence="1">
    <location>
        <begin position="50"/>
        <end position="63"/>
    </location>
</feature>
<evidence type="ECO:0000313" key="3">
    <source>
        <dbReference type="Proteomes" id="UP000028524"/>
    </source>
</evidence>